<sequence>MGSISMASMDFLPDDLLTKSYPYFPQNKLNHLKKLSLKVLIDTYKDGDFIDRWICNALEHGVPELHLHIISLPQRHFPSIVFPSATLVNLSMRTKLYIPSVTLRAFTIFSFVFSS</sequence>
<accession>D7LMN0</accession>
<gene>
    <name evidence="1" type="ORF">ARALYDRAFT_905707</name>
</gene>
<evidence type="ECO:0000313" key="2">
    <source>
        <dbReference type="Proteomes" id="UP000008694"/>
    </source>
</evidence>
<keyword evidence="2" id="KW-1185">Reference proteome</keyword>
<dbReference type="HOGENOM" id="CLU_2112216_0_0_1"/>
<dbReference type="AlphaFoldDB" id="D7LMN0"/>
<proteinExistence type="predicted"/>
<name>D7LMN0_ARALL</name>
<dbReference type="EMBL" id="GL348717">
    <property type="protein sequence ID" value="EFH51993.1"/>
    <property type="molecule type" value="Genomic_DNA"/>
</dbReference>
<reference evidence="2" key="1">
    <citation type="journal article" date="2011" name="Nat. Genet.">
        <title>The Arabidopsis lyrata genome sequence and the basis of rapid genome size change.</title>
        <authorList>
            <person name="Hu T.T."/>
            <person name="Pattyn P."/>
            <person name="Bakker E.G."/>
            <person name="Cao J."/>
            <person name="Cheng J.-F."/>
            <person name="Clark R.M."/>
            <person name="Fahlgren N."/>
            <person name="Fawcett J.A."/>
            <person name="Grimwood J."/>
            <person name="Gundlach H."/>
            <person name="Haberer G."/>
            <person name="Hollister J.D."/>
            <person name="Ossowski S."/>
            <person name="Ottilar R.P."/>
            <person name="Salamov A.A."/>
            <person name="Schneeberger K."/>
            <person name="Spannagl M."/>
            <person name="Wang X."/>
            <person name="Yang L."/>
            <person name="Nasrallah M.E."/>
            <person name="Bergelson J."/>
            <person name="Carrington J.C."/>
            <person name="Gaut B.S."/>
            <person name="Schmutz J."/>
            <person name="Mayer K.F.X."/>
            <person name="Van de Peer Y."/>
            <person name="Grigoriev I.V."/>
            <person name="Nordborg M."/>
            <person name="Weigel D."/>
            <person name="Guo Y.-L."/>
        </authorList>
    </citation>
    <scope>NUCLEOTIDE SEQUENCE [LARGE SCALE GENOMIC DNA]</scope>
    <source>
        <strain evidence="2">cv. MN47</strain>
    </source>
</reference>
<dbReference type="Proteomes" id="UP000008694">
    <property type="component" value="Unassembled WGS sequence"/>
</dbReference>
<protein>
    <submittedName>
        <fullName evidence="1">Uncharacterized protein</fullName>
    </submittedName>
</protein>
<dbReference type="Gramene" id="scaffold_501411.1">
    <property type="protein sequence ID" value="scaffold_501411.1"/>
    <property type="gene ID" value="scaffold_501411.1"/>
</dbReference>
<evidence type="ECO:0000313" key="1">
    <source>
        <dbReference type="EMBL" id="EFH51993.1"/>
    </source>
</evidence>
<organism evidence="2">
    <name type="scientific">Arabidopsis lyrata subsp. lyrata</name>
    <name type="common">Lyre-leaved rock-cress</name>
    <dbReference type="NCBI Taxonomy" id="81972"/>
    <lineage>
        <taxon>Eukaryota</taxon>
        <taxon>Viridiplantae</taxon>
        <taxon>Streptophyta</taxon>
        <taxon>Embryophyta</taxon>
        <taxon>Tracheophyta</taxon>
        <taxon>Spermatophyta</taxon>
        <taxon>Magnoliopsida</taxon>
        <taxon>eudicotyledons</taxon>
        <taxon>Gunneridae</taxon>
        <taxon>Pentapetalae</taxon>
        <taxon>rosids</taxon>
        <taxon>malvids</taxon>
        <taxon>Brassicales</taxon>
        <taxon>Brassicaceae</taxon>
        <taxon>Camelineae</taxon>
        <taxon>Arabidopsis</taxon>
    </lineage>
</organism>